<protein>
    <submittedName>
        <fullName evidence="1">Uncharacterized protein</fullName>
    </submittedName>
</protein>
<evidence type="ECO:0000313" key="2">
    <source>
        <dbReference type="Proteomes" id="UP000026996"/>
    </source>
</evidence>
<keyword evidence="2" id="KW-1185">Reference proteome</keyword>
<proteinExistence type="predicted"/>
<accession>A0A059T615</accession>
<gene>
    <name evidence="1" type="ORF">LP048_175</name>
</gene>
<dbReference type="RefSeq" id="YP_009042983.1">
    <property type="nucleotide sequence ID" value="NC_024359.1"/>
</dbReference>
<organism evidence="1 2">
    <name type="scientific">Listeria phage LP-048</name>
    <dbReference type="NCBI Taxonomy" id="1173764"/>
    <lineage>
        <taxon>Viruses</taxon>
        <taxon>Duplodnaviria</taxon>
        <taxon>Heunggongvirae</taxon>
        <taxon>Uroviricota</taxon>
        <taxon>Caudoviricetes</taxon>
        <taxon>Herelleviridae</taxon>
        <taxon>Jasinskavirinae</taxon>
        <taxon>Pecentumvirus</taxon>
        <taxon>Pecentumvirus LP048</taxon>
    </lineage>
</organism>
<reference evidence="1 2" key="1">
    <citation type="journal article" date="2014" name="Appl. Environ. Microbiol.">
        <title>Comparative genomic and morphological analysis of Listeria phages isolated from farm environments.</title>
        <authorList>
            <person name="Denes T."/>
            <person name="Vongkamjan K."/>
            <person name="Ackermann H.W."/>
            <person name="Moreno Switt A.I."/>
            <person name="Wiedmann M."/>
            <person name="den Bakker H.C."/>
        </authorList>
    </citation>
    <scope>NUCLEOTIDE SEQUENCE [LARGE SCALE GENOMIC DNA]</scope>
</reference>
<evidence type="ECO:0000313" key="1">
    <source>
        <dbReference type="EMBL" id="AHL19848.1"/>
    </source>
</evidence>
<name>A0A059T615_9CAUD</name>
<dbReference type="KEGG" id="vg:19685739"/>
<sequence>MTVETVKYFVTNEKHNGTWAYSDQTAIVEAGNHVLVKVVGERDHNGEITNVWTVGVSNYFVNEERYEQLLKYGYYGKEVTTTGIGNVLEYF</sequence>
<dbReference type="GeneID" id="19685739"/>
<dbReference type="EMBL" id="KJ094033">
    <property type="protein sequence ID" value="AHL19848.1"/>
    <property type="molecule type" value="Genomic_DNA"/>
</dbReference>
<dbReference type="Proteomes" id="UP000026996">
    <property type="component" value="Segment"/>
</dbReference>